<evidence type="ECO:0000256" key="1">
    <source>
        <dbReference type="ARBA" id="ARBA00022630"/>
    </source>
</evidence>
<dbReference type="PRINTS" id="PR00420">
    <property type="entry name" value="RNGMNOXGNASE"/>
</dbReference>
<dbReference type="STRING" id="913774.A0A0C3C512"/>
<dbReference type="Pfam" id="PF01494">
    <property type="entry name" value="FAD_binding_3"/>
    <property type="match status" value="1"/>
</dbReference>
<gene>
    <name evidence="5" type="ORF">OIDMADRAFT_173022</name>
</gene>
<evidence type="ECO:0000313" key="5">
    <source>
        <dbReference type="EMBL" id="KIM93998.1"/>
    </source>
</evidence>
<organism evidence="5 6">
    <name type="scientific">Oidiodendron maius (strain Zn)</name>
    <dbReference type="NCBI Taxonomy" id="913774"/>
    <lineage>
        <taxon>Eukaryota</taxon>
        <taxon>Fungi</taxon>
        <taxon>Dikarya</taxon>
        <taxon>Ascomycota</taxon>
        <taxon>Pezizomycotina</taxon>
        <taxon>Leotiomycetes</taxon>
        <taxon>Leotiomycetes incertae sedis</taxon>
        <taxon>Myxotrichaceae</taxon>
        <taxon>Oidiodendron</taxon>
    </lineage>
</organism>
<accession>A0A0C3C512</accession>
<dbReference type="Proteomes" id="UP000054321">
    <property type="component" value="Unassembled WGS sequence"/>
</dbReference>
<keyword evidence="3" id="KW-0560">Oxidoreductase</keyword>
<evidence type="ECO:0000259" key="4">
    <source>
        <dbReference type="Pfam" id="PF01494"/>
    </source>
</evidence>
<dbReference type="FunFam" id="3.50.50.60:FF:000156">
    <property type="entry name" value="Salicylate hydroxylase, putative"/>
    <property type="match status" value="1"/>
</dbReference>
<dbReference type="PANTHER" id="PTHR46720">
    <property type="entry name" value="HYDROXYLASE, PUTATIVE (AFU_ORTHOLOGUE AFUA_3G01460)-RELATED"/>
    <property type="match status" value="1"/>
</dbReference>
<dbReference type="InParanoid" id="A0A0C3C512"/>
<proteinExistence type="predicted"/>
<dbReference type="InterPro" id="IPR002938">
    <property type="entry name" value="FAD-bd"/>
</dbReference>
<evidence type="ECO:0000313" key="6">
    <source>
        <dbReference type="Proteomes" id="UP000054321"/>
    </source>
</evidence>
<dbReference type="OrthoDB" id="16820at2759"/>
<sequence length="402" mass="44875">MDPETKEIAIIGAGLAGLCLALALGQQNIACTVYESRSASLNIGGAIMLSPNSLRILDDLEVYECIREKGFNFDYVEYRDVEANTIEKHEFGSYEKHGYKALRIYRSIVIDAFLTKLAKRNIPVVYGMKFKCIVTEAEDGVIWESADGSQHSASMLVGADGIHSTVRDYLYSGLTPAFSGIAIIGAKLPAMQLKLTPGFHLPVTLMSKRGAFIIAPQDVHCTEVMIGKQKRFEDPGIAGWDAVEADKQSMVDFLQKEAQGFPEIIHNAVSIIPTENIAIWPFYTVPRLERWSSPQYRIIIVGDAAHAIPPPAGQGTNQAYEDVYMFALLLAQAKKADIRKALNFWQSYRQGRIGAIMALTNQINLRRMPKEEGKEDEQLEDFNLDWLYSVDLKEVVDDWICT</sequence>
<dbReference type="GO" id="GO:0016491">
    <property type="term" value="F:oxidoreductase activity"/>
    <property type="evidence" value="ECO:0007669"/>
    <property type="project" value="UniProtKB-KW"/>
</dbReference>
<dbReference type="PANTHER" id="PTHR46720:SF1">
    <property type="entry name" value="HYDROXYLASE, PUTATIVE (AFU_ORTHOLOGUE AFUA_8G06050)-RELATED"/>
    <property type="match status" value="1"/>
</dbReference>
<evidence type="ECO:0000256" key="3">
    <source>
        <dbReference type="ARBA" id="ARBA00023002"/>
    </source>
</evidence>
<name>A0A0C3C512_OIDMZ</name>
<dbReference type="InterPro" id="IPR036188">
    <property type="entry name" value="FAD/NAD-bd_sf"/>
</dbReference>
<reference evidence="5 6" key="1">
    <citation type="submission" date="2014-04" db="EMBL/GenBank/DDBJ databases">
        <authorList>
            <consortium name="DOE Joint Genome Institute"/>
            <person name="Kuo A."/>
            <person name="Martino E."/>
            <person name="Perotto S."/>
            <person name="Kohler A."/>
            <person name="Nagy L.G."/>
            <person name="Floudas D."/>
            <person name="Copeland A."/>
            <person name="Barry K.W."/>
            <person name="Cichocki N."/>
            <person name="Veneault-Fourrey C."/>
            <person name="LaButti K."/>
            <person name="Lindquist E.A."/>
            <person name="Lipzen A."/>
            <person name="Lundell T."/>
            <person name="Morin E."/>
            <person name="Murat C."/>
            <person name="Sun H."/>
            <person name="Tunlid A."/>
            <person name="Henrissat B."/>
            <person name="Grigoriev I.V."/>
            <person name="Hibbett D.S."/>
            <person name="Martin F."/>
            <person name="Nordberg H.P."/>
            <person name="Cantor M.N."/>
            <person name="Hua S.X."/>
        </authorList>
    </citation>
    <scope>NUCLEOTIDE SEQUENCE [LARGE SCALE GENOMIC DNA]</scope>
    <source>
        <strain evidence="5 6">Zn</strain>
    </source>
</reference>
<dbReference type="GO" id="GO:0071949">
    <property type="term" value="F:FAD binding"/>
    <property type="evidence" value="ECO:0007669"/>
    <property type="project" value="InterPro"/>
</dbReference>
<keyword evidence="6" id="KW-1185">Reference proteome</keyword>
<reference evidence="6" key="2">
    <citation type="submission" date="2015-01" db="EMBL/GenBank/DDBJ databases">
        <title>Evolutionary Origins and Diversification of the Mycorrhizal Mutualists.</title>
        <authorList>
            <consortium name="DOE Joint Genome Institute"/>
            <consortium name="Mycorrhizal Genomics Consortium"/>
            <person name="Kohler A."/>
            <person name="Kuo A."/>
            <person name="Nagy L.G."/>
            <person name="Floudas D."/>
            <person name="Copeland A."/>
            <person name="Barry K.W."/>
            <person name="Cichocki N."/>
            <person name="Veneault-Fourrey C."/>
            <person name="LaButti K."/>
            <person name="Lindquist E.A."/>
            <person name="Lipzen A."/>
            <person name="Lundell T."/>
            <person name="Morin E."/>
            <person name="Murat C."/>
            <person name="Riley R."/>
            <person name="Ohm R."/>
            <person name="Sun H."/>
            <person name="Tunlid A."/>
            <person name="Henrissat B."/>
            <person name="Grigoriev I.V."/>
            <person name="Hibbett D.S."/>
            <person name="Martin F."/>
        </authorList>
    </citation>
    <scope>NUCLEOTIDE SEQUENCE [LARGE SCALE GENOMIC DNA]</scope>
    <source>
        <strain evidence="6">Zn</strain>
    </source>
</reference>
<keyword evidence="2" id="KW-0274">FAD</keyword>
<dbReference type="InterPro" id="IPR051104">
    <property type="entry name" value="FAD_monoxygenase"/>
</dbReference>
<evidence type="ECO:0000256" key="2">
    <source>
        <dbReference type="ARBA" id="ARBA00022827"/>
    </source>
</evidence>
<feature type="domain" description="FAD-binding" evidence="4">
    <location>
        <begin position="7"/>
        <end position="335"/>
    </location>
</feature>
<protein>
    <recommendedName>
        <fullName evidence="4">FAD-binding domain-containing protein</fullName>
    </recommendedName>
</protein>
<dbReference type="HOGENOM" id="CLU_009665_19_5_1"/>
<dbReference type="Gene3D" id="3.50.50.60">
    <property type="entry name" value="FAD/NAD(P)-binding domain"/>
    <property type="match status" value="1"/>
</dbReference>
<dbReference type="SUPFAM" id="SSF51905">
    <property type="entry name" value="FAD/NAD(P)-binding domain"/>
    <property type="match status" value="1"/>
</dbReference>
<keyword evidence="1" id="KW-0285">Flavoprotein</keyword>
<dbReference type="EMBL" id="KN832892">
    <property type="protein sequence ID" value="KIM93998.1"/>
    <property type="molecule type" value="Genomic_DNA"/>
</dbReference>
<dbReference type="AlphaFoldDB" id="A0A0C3C512"/>
<dbReference type="GO" id="GO:0044550">
    <property type="term" value="P:secondary metabolite biosynthetic process"/>
    <property type="evidence" value="ECO:0007669"/>
    <property type="project" value="TreeGrafter"/>
</dbReference>